<reference evidence="1 2" key="1">
    <citation type="submission" date="2019-09" db="EMBL/GenBank/DDBJ databases">
        <title>Bird 10,000 Genomes (B10K) Project - Family phase.</title>
        <authorList>
            <person name="Zhang G."/>
        </authorList>
    </citation>
    <scope>NUCLEOTIDE SEQUENCE [LARGE SCALE GENOMIC DNA]</scope>
    <source>
        <strain evidence="1">B10K-DU-021-33</strain>
        <tissue evidence="1">Mixed tissue sample</tissue>
    </source>
</reference>
<accession>A0A7K5N0C9</accession>
<dbReference type="AlphaFoldDB" id="A0A7K5N0C9"/>
<sequence>EPLWSMMQAAYQTLNETSPNVTSSCWLCYDTKPPFYEGIAISSPISTSNETTPSGCDWTARSGRITLQQVTSIGNGTCVG</sequence>
<keyword evidence="2" id="KW-1185">Reference proteome</keyword>
<feature type="non-terminal residue" evidence="1">
    <location>
        <position position="80"/>
    </location>
</feature>
<dbReference type="Pfam" id="PF00429">
    <property type="entry name" value="TLV_coat"/>
    <property type="match status" value="1"/>
</dbReference>
<dbReference type="EMBL" id="VYZF01000053">
    <property type="protein sequence ID" value="NWT36566.1"/>
    <property type="molecule type" value="Genomic_DNA"/>
</dbReference>
<feature type="non-terminal residue" evidence="1">
    <location>
        <position position="1"/>
    </location>
</feature>
<proteinExistence type="predicted"/>
<evidence type="ECO:0000313" key="1">
    <source>
        <dbReference type="EMBL" id="NWT36566.1"/>
    </source>
</evidence>
<protein>
    <submittedName>
        <fullName evidence="1">ENV2 protein</fullName>
    </submittedName>
</protein>
<evidence type="ECO:0000313" key="2">
    <source>
        <dbReference type="Proteomes" id="UP000524558"/>
    </source>
</evidence>
<gene>
    <name evidence="1" type="primary">Fv4</name>
    <name evidence="1" type="ORF">CHRMAC_R15537</name>
</gene>
<comment type="caution">
    <text evidence="1">The sequence shown here is derived from an EMBL/GenBank/DDBJ whole genome shotgun (WGS) entry which is preliminary data.</text>
</comment>
<dbReference type="InterPro" id="IPR018154">
    <property type="entry name" value="TLV/ENV_coat_polyprotein"/>
</dbReference>
<dbReference type="Proteomes" id="UP000524558">
    <property type="component" value="Unassembled WGS sequence"/>
</dbReference>
<name>A0A7K5N0C9_CHRMC</name>
<organism evidence="1 2">
    <name type="scientific">Chroicocephalus maculipennis</name>
    <name type="common">Brown-hooded gull</name>
    <name type="synonym">Larus maculipennis</name>
    <dbReference type="NCBI Taxonomy" id="287016"/>
    <lineage>
        <taxon>Eukaryota</taxon>
        <taxon>Metazoa</taxon>
        <taxon>Chordata</taxon>
        <taxon>Craniata</taxon>
        <taxon>Vertebrata</taxon>
        <taxon>Euteleostomi</taxon>
        <taxon>Archelosauria</taxon>
        <taxon>Archosauria</taxon>
        <taxon>Dinosauria</taxon>
        <taxon>Saurischia</taxon>
        <taxon>Theropoda</taxon>
        <taxon>Coelurosauria</taxon>
        <taxon>Aves</taxon>
        <taxon>Neognathae</taxon>
        <taxon>Neoaves</taxon>
        <taxon>Charadriiformes</taxon>
        <taxon>Laridae</taxon>
        <taxon>Chroicocephalus</taxon>
    </lineage>
</organism>